<gene>
    <name evidence="2" type="ORF">QE152_g18993</name>
</gene>
<feature type="compositionally biased region" description="Basic and acidic residues" evidence="1">
    <location>
        <begin position="29"/>
        <end position="49"/>
    </location>
</feature>
<dbReference type="Proteomes" id="UP001458880">
    <property type="component" value="Unassembled WGS sequence"/>
</dbReference>
<feature type="region of interest" description="Disordered" evidence="1">
    <location>
        <begin position="29"/>
        <end position="56"/>
    </location>
</feature>
<evidence type="ECO:0000313" key="2">
    <source>
        <dbReference type="EMBL" id="KAK9727816.1"/>
    </source>
</evidence>
<organism evidence="2 3">
    <name type="scientific">Popillia japonica</name>
    <name type="common">Japanese beetle</name>
    <dbReference type="NCBI Taxonomy" id="7064"/>
    <lineage>
        <taxon>Eukaryota</taxon>
        <taxon>Metazoa</taxon>
        <taxon>Ecdysozoa</taxon>
        <taxon>Arthropoda</taxon>
        <taxon>Hexapoda</taxon>
        <taxon>Insecta</taxon>
        <taxon>Pterygota</taxon>
        <taxon>Neoptera</taxon>
        <taxon>Endopterygota</taxon>
        <taxon>Coleoptera</taxon>
        <taxon>Polyphaga</taxon>
        <taxon>Scarabaeiformia</taxon>
        <taxon>Scarabaeidae</taxon>
        <taxon>Rutelinae</taxon>
        <taxon>Popillia</taxon>
    </lineage>
</organism>
<keyword evidence="3" id="KW-1185">Reference proteome</keyword>
<dbReference type="AlphaFoldDB" id="A0AAW1L4V6"/>
<accession>A0AAW1L4V6</accession>
<comment type="caution">
    <text evidence="2">The sequence shown here is derived from an EMBL/GenBank/DDBJ whole genome shotgun (WGS) entry which is preliminary data.</text>
</comment>
<sequence>MTKHQQLPIFSANFYDDIAGSECADKRNEDLSHAAGDHSDHDTSSKLEVESEDDLGDVSQESFQGDINIRTYTLCTTLEIVQPFKSHSIELIDSEYSICQEDLEDYLQEKSRPCRSEEGGILDMEYKENAVNYRNRIGKRSECCKLSENWEKKRLSLETVQNRFRMKREKLTPISQYVL</sequence>
<evidence type="ECO:0000256" key="1">
    <source>
        <dbReference type="SAM" id="MobiDB-lite"/>
    </source>
</evidence>
<evidence type="ECO:0000313" key="3">
    <source>
        <dbReference type="Proteomes" id="UP001458880"/>
    </source>
</evidence>
<name>A0AAW1L4V6_POPJA</name>
<proteinExistence type="predicted"/>
<reference evidence="2 3" key="1">
    <citation type="journal article" date="2024" name="BMC Genomics">
        <title>De novo assembly and annotation of Popillia japonica's genome with initial clues to its potential as an invasive pest.</title>
        <authorList>
            <person name="Cucini C."/>
            <person name="Boschi S."/>
            <person name="Funari R."/>
            <person name="Cardaioli E."/>
            <person name="Iannotti N."/>
            <person name="Marturano G."/>
            <person name="Paoli F."/>
            <person name="Bruttini M."/>
            <person name="Carapelli A."/>
            <person name="Frati F."/>
            <person name="Nardi F."/>
        </authorList>
    </citation>
    <scope>NUCLEOTIDE SEQUENCE [LARGE SCALE GENOMIC DNA]</scope>
    <source>
        <strain evidence="2">DMR45628</strain>
    </source>
</reference>
<dbReference type="EMBL" id="JASPKY010000175">
    <property type="protein sequence ID" value="KAK9727816.1"/>
    <property type="molecule type" value="Genomic_DNA"/>
</dbReference>
<protein>
    <submittedName>
        <fullName evidence="2">Uncharacterized protein</fullName>
    </submittedName>
</protein>